<name>A0A7W9FX55_BREVE</name>
<dbReference type="RefSeq" id="WP_184280361.1">
    <property type="nucleotide sequence ID" value="NZ_JACHLJ010000009.1"/>
</dbReference>
<proteinExistence type="predicted"/>
<organism evidence="1 2">
    <name type="scientific">Brevundimonas vesicularis</name>
    <name type="common">Pseudomonas vesicularis</name>
    <dbReference type="NCBI Taxonomy" id="41276"/>
    <lineage>
        <taxon>Bacteria</taxon>
        <taxon>Pseudomonadati</taxon>
        <taxon>Pseudomonadota</taxon>
        <taxon>Alphaproteobacteria</taxon>
        <taxon>Caulobacterales</taxon>
        <taxon>Caulobacteraceae</taxon>
        <taxon>Brevundimonas</taxon>
    </lineage>
</organism>
<dbReference type="AlphaFoldDB" id="A0A7W9FX55"/>
<gene>
    <name evidence="1" type="ORF">HNP47_003250</name>
</gene>
<reference evidence="1 2" key="1">
    <citation type="submission" date="2020-08" db="EMBL/GenBank/DDBJ databases">
        <title>Functional genomics of gut bacteria from endangered species of beetles.</title>
        <authorList>
            <person name="Carlos-Shanley C."/>
        </authorList>
    </citation>
    <scope>NUCLEOTIDE SEQUENCE [LARGE SCALE GENOMIC DNA]</scope>
    <source>
        <strain evidence="1 2">S00192</strain>
    </source>
</reference>
<protein>
    <submittedName>
        <fullName evidence="1">Uncharacterized protein</fullName>
    </submittedName>
</protein>
<evidence type="ECO:0000313" key="1">
    <source>
        <dbReference type="EMBL" id="MBB5773225.1"/>
    </source>
</evidence>
<evidence type="ECO:0000313" key="2">
    <source>
        <dbReference type="Proteomes" id="UP000556201"/>
    </source>
</evidence>
<dbReference type="Proteomes" id="UP000556201">
    <property type="component" value="Unassembled WGS sequence"/>
</dbReference>
<accession>A0A7W9FX55</accession>
<comment type="caution">
    <text evidence="1">The sequence shown here is derived from an EMBL/GenBank/DDBJ whole genome shotgun (WGS) entry which is preliminary data.</text>
</comment>
<sequence length="100" mass="11368">MIAYVLEYQWGPAKGGWPINHEGHESDLTDFQFRPSDARFPSKGLTREAVCEMKAYLDLNGLQPRILSVLPTHDEDAAYFVLRFEPDQVHAAVLTQLFCS</sequence>
<dbReference type="EMBL" id="JACHLJ010000009">
    <property type="protein sequence ID" value="MBB5773225.1"/>
    <property type="molecule type" value="Genomic_DNA"/>
</dbReference>